<evidence type="ECO:0000256" key="6">
    <source>
        <dbReference type="ARBA" id="ARBA00023136"/>
    </source>
</evidence>
<reference evidence="12" key="1">
    <citation type="submission" date="2023-10" db="EMBL/GenBank/DDBJ databases">
        <authorList>
            <person name="Guldener U."/>
        </authorList>
    </citation>
    <scope>NUCLEOTIDE SEQUENCE</scope>
    <source>
        <strain evidence="12">Mp4</strain>
    </source>
</reference>
<gene>
    <name evidence="12" type="ORF">MEPE_04874</name>
</gene>
<dbReference type="Pfam" id="PF06814">
    <property type="entry name" value="GOST_TM"/>
    <property type="match status" value="1"/>
</dbReference>
<evidence type="ECO:0000256" key="3">
    <source>
        <dbReference type="ARBA" id="ARBA00022692"/>
    </source>
</evidence>
<feature type="compositionally biased region" description="Polar residues" evidence="7">
    <location>
        <begin position="577"/>
        <end position="586"/>
    </location>
</feature>
<comment type="subcellular location">
    <subcellularLocation>
        <location evidence="1">Membrane</location>
        <topology evidence="1">Multi-pass membrane protein</topology>
    </subcellularLocation>
</comment>
<evidence type="ECO:0000256" key="5">
    <source>
        <dbReference type="ARBA" id="ARBA00022989"/>
    </source>
</evidence>
<sequence>MPCSSSRRHLARSISTFLILLLISLASSVTAFTVAISDADELRQTCSGMIAGGDSHISALFHPNSTGTVATMFYEFADFDKLGKYSGDKDAFGFSLKSYICTAKAVQEALCKNEDMGNFIVDESTGKAKTVQLERLELGSTGSKEEKTLRYNVTETGYYCFAEVPLLSLEDNPNGAGDLSVHASFTGRVEFFNSFKGNLPAAEYPKLNFYFTMTIAYIALGAYWLWLCIKHKDQLLTVQYFISGTIAFLVIEMAAQWIYYSYLNNHLIDFFRIREVNGATSVTAVARFLLVLTSVLDAGRNSVSFFLLLIVAMGYGVIRPNLEKKVMMRVRMLTAAHFVFGVLYSIGIVLIQLDQGGAWVFAFIFPLAMTLTAFLTWIMNSLNRSIEYLTQRKQTFKRSMFVKLHRILIAAVAVIFGFFIISSVAFSQSSGQGFAPNTWRYRWFLLDGWLALLYFSVFAAIAWVWRPTGSNMRLAMSDEIATEDDPTAEGYEVDTFARGPDGPGSDDEDEDPESNKTSQGNHNNNGSRGAARVGAMRDEVVFEIGDEEDEADQSKDHGTSRADGNGNGTGTGETRGLMSTSANASEETLVPGHKKGGVKDD</sequence>
<evidence type="ECO:0000313" key="12">
    <source>
        <dbReference type="EMBL" id="SNX86165.1"/>
    </source>
</evidence>
<feature type="transmembrane region" description="Helical" evidence="8">
    <location>
        <begin position="446"/>
        <end position="465"/>
    </location>
</feature>
<feature type="signal peptide" evidence="9">
    <location>
        <begin position="1"/>
        <end position="31"/>
    </location>
</feature>
<evidence type="ECO:0000256" key="9">
    <source>
        <dbReference type="SAM" id="SignalP"/>
    </source>
</evidence>
<comment type="caution">
    <text evidence="12">The sequence shown here is derived from an EMBL/GenBank/DDBJ whole genome shotgun (WGS) entry which is preliminary data.</text>
</comment>
<organism evidence="12 13">
    <name type="scientific">Melanopsichium pennsylvanicum</name>
    <dbReference type="NCBI Taxonomy" id="63383"/>
    <lineage>
        <taxon>Eukaryota</taxon>
        <taxon>Fungi</taxon>
        <taxon>Dikarya</taxon>
        <taxon>Basidiomycota</taxon>
        <taxon>Ustilaginomycotina</taxon>
        <taxon>Ustilaginomycetes</taxon>
        <taxon>Ustilaginales</taxon>
        <taxon>Ustilaginaceae</taxon>
        <taxon>Melanopsichium</taxon>
    </lineage>
</organism>
<evidence type="ECO:0000259" key="11">
    <source>
        <dbReference type="Pfam" id="PF21902"/>
    </source>
</evidence>
<keyword evidence="13" id="KW-1185">Reference proteome</keyword>
<dbReference type="GO" id="GO:0005829">
    <property type="term" value="C:cytosol"/>
    <property type="evidence" value="ECO:0007669"/>
    <property type="project" value="GOC"/>
</dbReference>
<dbReference type="EMBL" id="OAPG01000013">
    <property type="protein sequence ID" value="SNX86165.1"/>
    <property type="molecule type" value="Genomic_DNA"/>
</dbReference>
<feature type="domain" description="PTM1-like N-terminal" evidence="11">
    <location>
        <begin position="44"/>
        <end position="162"/>
    </location>
</feature>
<feature type="transmembrane region" description="Helical" evidence="8">
    <location>
        <begin position="359"/>
        <end position="383"/>
    </location>
</feature>
<dbReference type="PANTHER" id="PTHR21229">
    <property type="entry name" value="LUNG SEVEN TRANSMEMBRANE RECEPTOR"/>
    <property type="match status" value="1"/>
</dbReference>
<dbReference type="Pfam" id="PF21902">
    <property type="entry name" value="PTM1-like_N"/>
    <property type="match status" value="1"/>
</dbReference>
<dbReference type="GO" id="GO:0005794">
    <property type="term" value="C:Golgi apparatus"/>
    <property type="evidence" value="ECO:0007669"/>
    <property type="project" value="TreeGrafter"/>
</dbReference>
<keyword evidence="4 9" id="KW-0732">Signal</keyword>
<evidence type="ECO:0000256" key="8">
    <source>
        <dbReference type="SAM" id="Phobius"/>
    </source>
</evidence>
<evidence type="ECO:0000256" key="7">
    <source>
        <dbReference type="SAM" id="MobiDB-lite"/>
    </source>
</evidence>
<evidence type="ECO:0000313" key="13">
    <source>
        <dbReference type="Proteomes" id="UP001294444"/>
    </source>
</evidence>
<dbReference type="InterPro" id="IPR009637">
    <property type="entry name" value="GPR107/GPR108-like"/>
</dbReference>
<evidence type="ECO:0000256" key="4">
    <source>
        <dbReference type="ARBA" id="ARBA00022729"/>
    </source>
</evidence>
<keyword evidence="6 8" id="KW-0472">Membrane</keyword>
<keyword evidence="5 8" id="KW-1133">Transmembrane helix</keyword>
<dbReference type="AlphaFoldDB" id="A0AAJ4XP25"/>
<feature type="compositionally biased region" description="Basic residues" evidence="7">
    <location>
        <begin position="592"/>
        <end position="601"/>
    </location>
</feature>
<dbReference type="InterPro" id="IPR053937">
    <property type="entry name" value="GOST_TM"/>
</dbReference>
<dbReference type="GO" id="GO:0042147">
    <property type="term" value="P:retrograde transport, endosome to Golgi"/>
    <property type="evidence" value="ECO:0007669"/>
    <property type="project" value="TreeGrafter"/>
</dbReference>
<dbReference type="GO" id="GO:0016020">
    <property type="term" value="C:membrane"/>
    <property type="evidence" value="ECO:0007669"/>
    <property type="project" value="UniProtKB-SubCell"/>
</dbReference>
<proteinExistence type="inferred from homology"/>
<feature type="transmembrane region" description="Helical" evidence="8">
    <location>
        <begin position="209"/>
        <end position="228"/>
    </location>
</feature>
<dbReference type="InterPro" id="IPR053938">
    <property type="entry name" value="PTM1-like_N"/>
</dbReference>
<feature type="chain" id="PRO_5042582603" evidence="9">
    <location>
        <begin position="32"/>
        <end position="601"/>
    </location>
</feature>
<feature type="domain" description="GOST seven transmembrane" evidence="10">
    <location>
        <begin position="205"/>
        <end position="471"/>
    </location>
</feature>
<feature type="transmembrane region" description="Helical" evidence="8">
    <location>
        <begin position="330"/>
        <end position="353"/>
    </location>
</feature>
<feature type="transmembrane region" description="Helical" evidence="8">
    <location>
        <begin position="298"/>
        <end position="318"/>
    </location>
</feature>
<evidence type="ECO:0000256" key="1">
    <source>
        <dbReference type="ARBA" id="ARBA00004141"/>
    </source>
</evidence>
<feature type="transmembrane region" description="Helical" evidence="8">
    <location>
        <begin position="240"/>
        <end position="260"/>
    </location>
</feature>
<keyword evidence="3 8" id="KW-0812">Transmembrane</keyword>
<evidence type="ECO:0000256" key="2">
    <source>
        <dbReference type="ARBA" id="ARBA00007883"/>
    </source>
</evidence>
<name>A0AAJ4XP25_9BASI</name>
<protein>
    <submittedName>
        <fullName evidence="12">Related to PTM1 - member of the major facilitator superfamily</fullName>
    </submittedName>
</protein>
<feature type="compositionally biased region" description="Polar residues" evidence="7">
    <location>
        <begin position="515"/>
        <end position="527"/>
    </location>
</feature>
<dbReference type="Proteomes" id="UP001294444">
    <property type="component" value="Unassembled WGS sequence"/>
</dbReference>
<accession>A0AAJ4XP25</accession>
<comment type="similarity">
    <text evidence="2">Belongs to the LU7TM family.</text>
</comment>
<dbReference type="PANTHER" id="PTHR21229:SF1">
    <property type="entry name" value="GH17801P"/>
    <property type="match status" value="1"/>
</dbReference>
<feature type="transmembrane region" description="Helical" evidence="8">
    <location>
        <begin position="404"/>
        <end position="426"/>
    </location>
</feature>
<feature type="region of interest" description="Disordered" evidence="7">
    <location>
        <begin position="481"/>
        <end position="601"/>
    </location>
</feature>
<evidence type="ECO:0000259" key="10">
    <source>
        <dbReference type="Pfam" id="PF06814"/>
    </source>
</evidence>